<dbReference type="RefSeq" id="WP_307476216.1">
    <property type="nucleotide sequence ID" value="NZ_JAUSUB010000013.1"/>
</dbReference>
<feature type="transmembrane region" description="Helical" evidence="1">
    <location>
        <begin position="6"/>
        <end position="24"/>
    </location>
</feature>
<keyword evidence="3" id="KW-1185">Reference proteome</keyword>
<evidence type="ECO:0000256" key="1">
    <source>
        <dbReference type="SAM" id="Phobius"/>
    </source>
</evidence>
<keyword evidence="1" id="KW-1133">Transmembrane helix</keyword>
<feature type="transmembrane region" description="Helical" evidence="1">
    <location>
        <begin position="501"/>
        <end position="525"/>
    </location>
</feature>
<gene>
    <name evidence="2" type="ORF">J2S17_003103</name>
</gene>
<dbReference type="Proteomes" id="UP001238088">
    <property type="component" value="Unassembled WGS sequence"/>
</dbReference>
<organism evidence="2 3">
    <name type="scientific">Cytobacillus purgationiresistens</name>
    <dbReference type="NCBI Taxonomy" id="863449"/>
    <lineage>
        <taxon>Bacteria</taxon>
        <taxon>Bacillati</taxon>
        <taxon>Bacillota</taxon>
        <taxon>Bacilli</taxon>
        <taxon>Bacillales</taxon>
        <taxon>Bacillaceae</taxon>
        <taxon>Cytobacillus</taxon>
    </lineage>
</organism>
<feature type="transmembrane region" description="Helical" evidence="1">
    <location>
        <begin position="96"/>
        <end position="114"/>
    </location>
</feature>
<accession>A0ABU0AJK5</accession>
<feature type="transmembrane region" description="Helical" evidence="1">
    <location>
        <begin position="389"/>
        <end position="408"/>
    </location>
</feature>
<reference evidence="2 3" key="1">
    <citation type="submission" date="2023-07" db="EMBL/GenBank/DDBJ databases">
        <title>Genomic Encyclopedia of Type Strains, Phase IV (KMG-IV): sequencing the most valuable type-strain genomes for metagenomic binning, comparative biology and taxonomic classification.</title>
        <authorList>
            <person name="Goeker M."/>
        </authorList>
    </citation>
    <scope>NUCLEOTIDE SEQUENCE [LARGE SCALE GENOMIC DNA]</scope>
    <source>
        <strain evidence="2 3">DSM 23494</strain>
    </source>
</reference>
<name>A0ABU0AJK5_9BACI</name>
<feature type="transmembrane region" description="Helical" evidence="1">
    <location>
        <begin position="120"/>
        <end position="140"/>
    </location>
</feature>
<comment type="caution">
    <text evidence="2">The sequence shown here is derived from an EMBL/GenBank/DDBJ whole genome shotgun (WGS) entry which is preliminary data.</text>
</comment>
<protein>
    <submittedName>
        <fullName evidence="2">MFS family permease</fullName>
    </submittedName>
</protein>
<evidence type="ECO:0000313" key="2">
    <source>
        <dbReference type="EMBL" id="MDQ0271215.1"/>
    </source>
</evidence>
<feature type="transmembrane region" description="Helical" evidence="1">
    <location>
        <begin position="644"/>
        <end position="671"/>
    </location>
</feature>
<keyword evidence="1" id="KW-0812">Transmembrane</keyword>
<feature type="transmembrane region" description="Helical" evidence="1">
    <location>
        <begin position="301"/>
        <end position="319"/>
    </location>
</feature>
<keyword evidence="1" id="KW-0472">Membrane</keyword>
<dbReference type="EMBL" id="JAUSUB010000013">
    <property type="protein sequence ID" value="MDQ0271215.1"/>
    <property type="molecule type" value="Genomic_DNA"/>
</dbReference>
<feature type="transmembrane region" description="Helical" evidence="1">
    <location>
        <begin position="537"/>
        <end position="560"/>
    </location>
</feature>
<sequence>MLPEIILAASLLGFFFLLIVFKWLGIRERKKGNTVASKLLPKEKKFHKKYSAFFQRSYSKLSKVPLLQGYIKRIRFRIEIVNQYDEYQLRRETMKIVFASLAISTFVILVFAAFNPNILFIFIILLAVIFINGIVIDLFINRLEDRLLRQFKDFIEDVRHYYNQTKMIDEAVYSATQLTGPEAKIQGLRIQNILTSDDPEAALQKYESVAPNRFLKIFASIAVFVQESGDIVNEKGSVFLNGLAVLTKETNYEILRRDKLSYVLKGLSVIAVMPIMFIYPLRHWVTTFFPALEAFYESRTGIFIHMSLYFIILASFLLIRKLREIQEPRYISTSKKLRWEEKIYKNRLIKKLIDSIKPGRNQKEYFRLTLLLKQANSSLTMEWLYIHRLLAGLITAAIVLSFFIFSHYSTIQNVLYSPTYNYAFGQVSDEDRSEAMLVTEFDREIYMNFKEVKEKNHEKILNFLSEEHGMDKNARATILIADRIVDKLETIDNSYLKWWEVLVSILIAIIAYRVPVWILNFQVFFRKKDMEDEVNQFYTIIGIVSQFKNVSVEIILLWMAKTAVTFKDPINTCLLNYDSGQGEALDKLKEEVSFTPFGRLVDRLKLSLSKISIKEAFDDLELEKEYFLEKRNQHNEAVINDKAWWGSIIGFAPTWALLLLYLIFPLCYIAITETNKMFQSL</sequence>
<feature type="transmembrane region" description="Helical" evidence="1">
    <location>
        <begin position="262"/>
        <end position="281"/>
    </location>
</feature>
<evidence type="ECO:0000313" key="3">
    <source>
        <dbReference type="Proteomes" id="UP001238088"/>
    </source>
</evidence>
<proteinExistence type="predicted"/>